<evidence type="ECO:0000313" key="2">
    <source>
        <dbReference type="Proteomes" id="UP000095023"/>
    </source>
</evidence>
<reference evidence="2" key="1">
    <citation type="submission" date="2016-02" db="EMBL/GenBank/DDBJ databases">
        <title>Comparative genomics of biotechnologically important yeasts.</title>
        <authorList>
            <consortium name="DOE Joint Genome Institute"/>
            <person name="Riley R."/>
            <person name="Haridas S."/>
            <person name="Wolfe K.H."/>
            <person name="Lopes M.R."/>
            <person name="Hittinger C.T."/>
            <person name="Goker M."/>
            <person name="Salamov A."/>
            <person name="Wisecaver J."/>
            <person name="Long T.M."/>
            <person name="Aerts A.L."/>
            <person name="Barry K."/>
            <person name="Choi C."/>
            <person name="Clum A."/>
            <person name="Coughlan A.Y."/>
            <person name="Deshpande S."/>
            <person name="Douglass A.P."/>
            <person name="Hanson S.J."/>
            <person name="Klenk H.-P."/>
            <person name="Labutti K."/>
            <person name="Lapidus A."/>
            <person name="Lindquist E."/>
            <person name="Lipzen A."/>
            <person name="Meier-Kolthoff J.P."/>
            <person name="Ohm R.A."/>
            <person name="Otillar R.P."/>
            <person name="Pangilinan J."/>
            <person name="Peng Y."/>
            <person name="Rokas A."/>
            <person name="Rosa C.A."/>
            <person name="Scheuner C."/>
            <person name="Sibirny A.A."/>
            <person name="Slot J.C."/>
            <person name="Stielow J.B."/>
            <person name="Sun H."/>
            <person name="Kurtzman C.P."/>
            <person name="Blackwell M."/>
            <person name="Jeffries T.W."/>
            <person name="Grigoriev I.V."/>
        </authorList>
    </citation>
    <scope>NUCLEOTIDE SEQUENCE [LARGE SCALE GENOMIC DNA]</scope>
    <source>
        <strain evidence="2">NRRL Y-17796</strain>
    </source>
</reference>
<gene>
    <name evidence="1" type="ORF">CANCADRAFT_307</name>
</gene>
<keyword evidence="2" id="KW-1185">Reference proteome</keyword>
<name>A0A1E4TJ16_9ASCO</name>
<accession>A0A1E4TJ16</accession>
<protein>
    <submittedName>
        <fullName evidence="1">Uncharacterized protein</fullName>
    </submittedName>
</protein>
<dbReference type="Proteomes" id="UP000095023">
    <property type="component" value="Unassembled WGS sequence"/>
</dbReference>
<sequence>MSSCPRTNGLAQVIVVTGDAPSIEAIVNAIGDPCRLKNKYFDIEVTLVYDIWDTDAAAAAWYDMLMQSGGLEQIVPNVAAFLHVYSGAKSRARVYTEVSARCQALNDNMLFLAMDVTDIRKTSTTETDDEELSSYGLYSINSLTELTDVLQTFPWEGVRRQEHDDIDIVALSEEMHAIRNDQTMSLEAKKLRADEIIRRLEHS</sequence>
<dbReference type="AlphaFoldDB" id="A0A1E4TJ16"/>
<evidence type="ECO:0000313" key="1">
    <source>
        <dbReference type="EMBL" id="ODV91729.1"/>
    </source>
</evidence>
<organism evidence="1 2">
    <name type="scientific">Tortispora caseinolytica NRRL Y-17796</name>
    <dbReference type="NCBI Taxonomy" id="767744"/>
    <lineage>
        <taxon>Eukaryota</taxon>
        <taxon>Fungi</taxon>
        <taxon>Dikarya</taxon>
        <taxon>Ascomycota</taxon>
        <taxon>Saccharomycotina</taxon>
        <taxon>Trigonopsidomycetes</taxon>
        <taxon>Trigonopsidales</taxon>
        <taxon>Trigonopsidaceae</taxon>
        <taxon>Tortispora</taxon>
    </lineage>
</organism>
<dbReference type="EMBL" id="KV453841">
    <property type="protein sequence ID" value="ODV91729.1"/>
    <property type="molecule type" value="Genomic_DNA"/>
</dbReference>
<proteinExistence type="predicted"/>